<proteinExistence type="predicted"/>
<reference evidence="3" key="1">
    <citation type="submission" date="2021-02" db="EMBL/GenBank/DDBJ databases">
        <authorList>
            <person name="Nowell W R."/>
        </authorList>
    </citation>
    <scope>NUCLEOTIDE SEQUENCE</scope>
</reference>
<organism evidence="3 4">
    <name type="scientific">Adineta ricciae</name>
    <name type="common">Rotifer</name>
    <dbReference type="NCBI Taxonomy" id="249248"/>
    <lineage>
        <taxon>Eukaryota</taxon>
        <taxon>Metazoa</taxon>
        <taxon>Spiralia</taxon>
        <taxon>Gnathifera</taxon>
        <taxon>Rotifera</taxon>
        <taxon>Eurotatoria</taxon>
        <taxon>Bdelloidea</taxon>
        <taxon>Adinetida</taxon>
        <taxon>Adinetidae</taxon>
        <taxon>Adineta</taxon>
    </lineage>
</organism>
<dbReference type="Proteomes" id="UP000663828">
    <property type="component" value="Unassembled WGS sequence"/>
</dbReference>
<protein>
    <submittedName>
        <fullName evidence="3">Uncharacterized protein</fullName>
    </submittedName>
</protein>
<gene>
    <name evidence="2" type="ORF">EDS130_LOCUS45170</name>
    <name evidence="3" type="ORF">XAT740_LOCUS58722</name>
</gene>
<dbReference type="AlphaFoldDB" id="A0A816GAI8"/>
<feature type="signal peptide" evidence="1">
    <location>
        <begin position="1"/>
        <end position="23"/>
    </location>
</feature>
<dbReference type="Proteomes" id="UP000663852">
    <property type="component" value="Unassembled WGS sequence"/>
</dbReference>
<evidence type="ECO:0000313" key="4">
    <source>
        <dbReference type="Proteomes" id="UP000663828"/>
    </source>
</evidence>
<comment type="caution">
    <text evidence="3">The sequence shown here is derived from an EMBL/GenBank/DDBJ whole genome shotgun (WGS) entry which is preliminary data.</text>
</comment>
<feature type="chain" id="PRO_5036230120" evidence="1">
    <location>
        <begin position="24"/>
        <end position="122"/>
    </location>
</feature>
<evidence type="ECO:0000313" key="3">
    <source>
        <dbReference type="EMBL" id="CAF1671221.1"/>
    </source>
</evidence>
<keyword evidence="1" id="KW-0732">Signal</keyword>
<keyword evidence="4" id="KW-1185">Reference proteome</keyword>
<dbReference type="EMBL" id="CAJNOR010013059">
    <property type="protein sequence ID" value="CAF1671221.1"/>
    <property type="molecule type" value="Genomic_DNA"/>
</dbReference>
<accession>A0A816GAI8</accession>
<dbReference type="EMBL" id="CAJNOJ010001021">
    <property type="protein sequence ID" value="CAF1538978.1"/>
    <property type="molecule type" value="Genomic_DNA"/>
</dbReference>
<evidence type="ECO:0000256" key="1">
    <source>
        <dbReference type="SAM" id="SignalP"/>
    </source>
</evidence>
<evidence type="ECO:0000313" key="2">
    <source>
        <dbReference type="EMBL" id="CAF1538978.1"/>
    </source>
</evidence>
<sequence>MYRTGFFVTIFMVLFAIATVCNGRSVEDDEEVDHLVNKQFRPHLRPLESVPNSPVWKREGEPDKSNIVNAAMEIVQILEKYHVTLEDIYAAAENEVKTGETKRRGLGGSYWLNQLIWSLGKK</sequence>
<name>A0A816GAI8_ADIRI</name>